<dbReference type="InterPro" id="IPR036188">
    <property type="entry name" value="FAD/NAD-bd_sf"/>
</dbReference>
<dbReference type="AlphaFoldDB" id="A0A0J7XTR7"/>
<dbReference type="Proteomes" id="UP000052268">
    <property type="component" value="Unassembled WGS sequence"/>
</dbReference>
<dbReference type="OrthoDB" id="101972at2"/>
<evidence type="ECO:0000313" key="4">
    <source>
        <dbReference type="Proteomes" id="UP000052268"/>
    </source>
</evidence>
<protein>
    <submittedName>
        <fullName evidence="3">FAD-dependent oxidoreductase</fullName>
    </submittedName>
</protein>
<dbReference type="SUPFAM" id="SSF51971">
    <property type="entry name" value="Nucleotide-binding domain"/>
    <property type="match status" value="1"/>
</dbReference>
<evidence type="ECO:0000259" key="2">
    <source>
        <dbReference type="Pfam" id="PF13454"/>
    </source>
</evidence>
<sequence length="454" mass="49166">MTSRNAAQDLPIAIVGGGFSGTLLAINLLRYGVKVALIERSSAQLAKGVAFGTRRPEHLLNVRAANMSAFPDDAGHFLRWMEFSDKDEANRFVPRLTYGVYLREALVEALAKAGPNAQIINGEALSVDFGVDAARVRLADGDVLECRSVVLALGNFPPVPHPVLQGLPEGLYYPDPWDAPAVTGLDGLDHVLVVGSGLTAADVVLSLESSGFKGKVTVLSRRGLRPHSHAESGPVVTPVQDPDKRGSQLVREVRRRAAELGWRAAVDGLRPHTQNIWRRHSVTAQASFLRHLRPYWDIHRHRLAPAVAQRLEDLEASGRLRYLAGKLGGAEERGGRAAVSYRPRGESGTQVLEVDRIYNCAGPDCDLSRVDLPLVQGLLEQGRITGDAHALGVDVDHLGRVRGTDGAVQDNLLAVGPITKGEAWEIVAVPDIRRQVWGLARFLADEHWVGGEGL</sequence>
<organism evidence="3 4">
    <name type="scientific">Novosphingobium barchaimii LL02</name>
    <dbReference type="NCBI Taxonomy" id="1114963"/>
    <lineage>
        <taxon>Bacteria</taxon>
        <taxon>Pseudomonadati</taxon>
        <taxon>Pseudomonadota</taxon>
        <taxon>Alphaproteobacteria</taxon>
        <taxon>Sphingomonadales</taxon>
        <taxon>Sphingomonadaceae</taxon>
        <taxon>Novosphingobium</taxon>
    </lineage>
</organism>
<evidence type="ECO:0000256" key="1">
    <source>
        <dbReference type="SAM" id="MobiDB-lite"/>
    </source>
</evidence>
<proteinExistence type="predicted"/>
<name>A0A0J7XTR7_9SPHN</name>
<dbReference type="InterPro" id="IPR052189">
    <property type="entry name" value="L-asp_N-monooxygenase_NS-form"/>
</dbReference>
<feature type="region of interest" description="Disordered" evidence="1">
    <location>
        <begin position="224"/>
        <end position="246"/>
    </location>
</feature>
<dbReference type="EMBL" id="JACU01000005">
    <property type="protein sequence ID" value="KMS55032.1"/>
    <property type="molecule type" value="Genomic_DNA"/>
</dbReference>
<evidence type="ECO:0000313" key="3">
    <source>
        <dbReference type="EMBL" id="KMS55032.1"/>
    </source>
</evidence>
<dbReference type="PANTHER" id="PTHR40254:SF1">
    <property type="entry name" value="BLR0577 PROTEIN"/>
    <property type="match status" value="1"/>
</dbReference>
<dbReference type="RefSeq" id="WP_059151723.1">
    <property type="nucleotide sequence ID" value="NZ_KQ130454.1"/>
</dbReference>
<dbReference type="PANTHER" id="PTHR40254">
    <property type="entry name" value="BLR0577 PROTEIN"/>
    <property type="match status" value="1"/>
</dbReference>
<dbReference type="PATRIC" id="fig|1114963.3.peg.2509"/>
<accession>A0A0J7XTR7</accession>
<dbReference type="InterPro" id="IPR038732">
    <property type="entry name" value="HpyO/CreE_NAD-binding"/>
</dbReference>
<dbReference type="SUPFAM" id="SSF51905">
    <property type="entry name" value="FAD/NAD(P)-binding domain"/>
    <property type="match status" value="1"/>
</dbReference>
<dbReference type="Gene3D" id="3.50.50.60">
    <property type="entry name" value="FAD/NAD(P)-binding domain"/>
    <property type="match status" value="2"/>
</dbReference>
<comment type="caution">
    <text evidence="3">The sequence shown here is derived from an EMBL/GenBank/DDBJ whole genome shotgun (WGS) entry which is preliminary data.</text>
</comment>
<gene>
    <name evidence="3" type="ORF">V474_18360</name>
</gene>
<feature type="domain" description="FAD-dependent urate hydroxylase HpyO/Asp monooxygenase CreE-like FAD/NAD(P)-binding" evidence="2">
    <location>
        <begin position="13"/>
        <end position="155"/>
    </location>
</feature>
<keyword evidence="4" id="KW-1185">Reference proteome</keyword>
<reference evidence="3 4" key="1">
    <citation type="journal article" date="2015" name="G3 (Bethesda)">
        <title>Insights into Ongoing Evolution of the Hexachlorocyclohexane Catabolic Pathway from Comparative Genomics of Ten Sphingomonadaceae Strains.</title>
        <authorList>
            <person name="Pearce S.L."/>
            <person name="Oakeshott J.G."/>
            <person name="Pandey G."/>
        </authorList>
    </citation>
    <scope>NUCLEOTIDE SEQUENCE [LARGE SCALE GENOMIC DNA]</scope>
    <source>
        <strain evidence="3 4">LL02</strain>
    </source>
</reference>
<dbReference type="Pfam" id="PF13454">
    <property type="entry name" value="NAD_binding_9"/>
    <property type="match status" value="1"/>
</dbReference>